<keyword evidence="1" id="KW-0862">Zinc</keyword>
<dbReference type="Pfam" id="PF00098">
    <property type="entry name" value="zf-CCHC"/>
    <property type="match status" value="1"/>
</dbReference>
<gene>
    <name evidence="4" type="ORF">Ddye_012759</name>
</gene>
<evidence type="ECO:0000256" key="2">
    <source>
        <dbReference type="SAM" id="MobiDB-lite"/>
    </source>
</evidence>
<dbReference type="PROSITE" id="PS50158">
    <property type="entry name" value="ZF_CCHC"/>
    <property type="match status" value="1"/>
</dbReference>
<feature type="region of interest" description="Disordered" evidence="2">
    <location>
        <begin position="247"/>
        <end position="269"/>
    </location>
</feature>
<sequence length="269" mass="30170">MTTNGARDIKHIGGDCGVKALWAAEEKQRQQMTEIRKLLVGLNLNADLPSFNGKLRIEDFLDLITEVERLFEMMEIPKEKMNCSQGTKSVFDYKAEFSMLSEQNNLSETKGQCASRYLNGLNLLLRDKIGLQVLWTVDEAHNITLKAELQERRGENSEFQINTPDSLFPNRDKGVQSSGPSSQPKEVSGEEGSSSSQTITPTNKNIPRNPNPNPYAKPTPGICYRCRKLGHFSNACPNRCVVVNWEEEGEESPNALEDEEREGDLYEGA</sequence>
<dbReference type="AlphaFoldDB" id="A0AAE0CJJ6"/>
<feature type="region of interest" description="Disordered" evidence="2">
    <location>
        <begin position="151"/>
        <end position="214"/>
    </location>
</feature>
<comment type="caution">
    <text evidence="4">The sequence shown here is derived from an EMBL/GenBank/DDBJ whole genome shotgun (WGS) entry which is preliminary data.</text>
</comment>
<dbReference type="GO" id="GO:0003676">
    <property type="term" value="F:nucleic acid binding"/>
    <property type="evidence" value="ECO:0007669"/>
    <property type="project" value="InterPro"/>
</dbReference>
<dbReference type="PANTHER" id="PTHR35046:SF18">
    <property type="entry name" value="RNA-DIRECTED DNA POLYMERASE"/>
    <property type="match status" value="1"/>
</dbReference>
<feature type="compositionally biased region" description="Acidic residues" evidence="2">
    <location>
        <begin position="247"/>
        <end position="262"/>
    </location>
</feature>
<dbReference type="InterPro" id="IPR036875">
    <property type="entry name" value="Znf_CCHC_sf"/>
</dbReference>
<organism evidence="4 5">
    <name type="scientific">Dipteronia dyeriana</name>
    <dbReference type="NCBI Taxonomy" id="168575"/>
    <lineage>
        <taxon>Eukaryota</taxon>
        <taxon>Viridiplantae</taxon>
        <taxon>Streptophyta</taxon>
        <taxon>Embryophyta</taxon>
        <taxon>Tracheophyta</taxon>
        <taxon>Spermatophyta</taxon>
        <taxon>Magnoliopsida</taxon>
        <taxon>eudicotyledons</taxon>
        <taxon>Gunneridae</taxon>
        <taxon>Pentapetalae</taxon>
        <taxon>rosids</taxon>
        <taxon>malvids</taxon>
        <taxon>Sapindales</taxon>
        <taxon>Sapindaceae</taxon>
        <taxon>Hippocastanoideae</taxon>
        <taxon>Acereae</taxon>
        <taxon>Dipteronia</taxon>
    </lineage>
</organism>
<dbReference type="EMBL" id="JANJYI010000004">
    <property type="protein sequence ID" value="KAK2652903.1"/>
    <property type="molecule type" value="Genomic_DNA"/>
</dbReference>
<dbReference type="Proteomes" id="UP001280121">
    <property type="component" value="Unassembled WGS sequence"/>
</dbReference>
<evidence type="ECO:0000313" key="4">
    <source>
        <dbReference type="EMBL" id="KAK2652903.1"/>
    </source>
</evidence>
<dbReference type="InterPro" id="IPR001878">
    <property type="entry name" value="Znf_CCHC"/>
</dbReference>
<evidence type="ECO:0000256" key="1">
    <source>
        <dbReference type="PROSITE-ProRule" id="PRU00047"/>
    </source>
</evidence>
<dbReference type="SUPFAM" id="SSF57756">
    <property type="entry name" value="Retrovirus zinc finger-like domains"/>
    <property type="match status" value="1"/>
</dbReference>
<dbReference type="PANTHER" id="PTHR35046">
    <property type="entry name" value="ZINC KNUCKLE (CCHC-TYPE) FAMILY PROTEIN"/>
    <property type="match status" value="1"/>
</dbReference>
<dbReference type="SMART" id="SM00343">
    <property type="entry name" value="ZnF_C2HC"/>
    <property type="match status" value="1"/>
</dbReference>
<dbReference type="Gene3D" id="4.10.60.10">
    <property type="entry name" value="Zinc finger, CCHC-type"/>
    <property type="match status" value="1"/>
</dbReference>
<accession>A0AAE0CJJ6</accession>
<reference evidence="4" key="1">
    <citation type="journal article" date="2023" name="Plant J.">
        <title>Genome sequences and population genomics provide insights into the demographic history, inbreeding, and mutation load of two 'living fossil' tree species of Dipteronia.</title>
        <authorList>
            <person name="Feng Y."/>
            <person name="Comes H.P."/>
            <person name="Chen J."/>
            <person name="Zhu S."/>
            <person name="Lu R."/>
            <person name="Zhang X."/>
            <person name="Li P."/>
            <person name="Qiu J."/>
            <person name="Olsen K.M."/>
            <person name="Qiu Y."/>
        </authorList>
    </citation>
    <scope>NUCLEOTIDE SEQUENCE</scope>
    <source>
        <strain evidence="4">KIB01</strain>
    </source>
</reference>
<feature type="compositionally biased region" description="Low complexity" evidence="2">
    <location>
        <begin position="190"/>
        <end position="208"/>
    </location>
</feature>
<protein>
    <recommendedName>
        <fullName evidence="3">CCHC-type domain-containing protein</fullName>
    </recommendedName>
</protein>
<keyword evidence="5" id="KW-1185">Reference proteome</keyword>
<feature type="domain" description="CCHC-type" evidence="3">
    <location>
        <begin position="223"/>
        <end position="238"/>
    </location>
</feature>
<feature type="compositionally biased region" description="Polar residues" evidence="2">
    <location>
        <begin position="175"/>
        <end position="185"/>
    </location>
</feature>
<dbReference type="GO" id="GO:0008270">
    <property type="term" value="F:zinc ion binding"/>
    <property type="evidence" value="ECO:0007669"/>
    <property type="project" value="UniProtKB-KW"/>
</dbReference>
<proteinExistence type="predicted"/>
<evidence type="ECO:0000313" key="5">
    <source>
        <dbReference type="Proteomes" id="UP001280121"/>
    </source>
</evidence>
<keyword evidence="1" id="KW-0479">Metal-binding</keyword>
<evidence type="ECO:0000259" key="3">
    <source>
        <dbReference type="PROSITE" id="PS50158"/>
    </source>
</evidence>
<name>A0AAE0CJJ6_9ROSI</name>
<keyword evidence="1" id="KW-0863">Zinc-finger</keyword>